<evidence type="ECO:0000256" key="4">
    <source>
        <dbReference type="ARBA" id="ARBA00022679"/>
    </source>
</evidence>
<evidence type="ECO:0000256" key="3">
    <source>
        <dbReference type="ARBA" id="ARBA00012485"/>
    </source>
</evidence>
<organism evidence="8 9">
    <name type="scientific">Phytophthora fragariaefolia</name>
    <dbReference type="NCBI Taxonomy" id="1490495"/>
    <lineage>
        <taxon>Eukaryota</taxon>
        <taxon>Sar</taxon>
        <taxon>Stramenopiles</taxon>
        <taxon>Oomycota</taxon>
        <taxon>Peronosporomycetes</taxon>
        <taxon>Peronosporales</taxon>
        <taxon>Peronosporaceae</taxon>
        <taxon>Phytophthora</taxon>
    </lineage>
</organism>
<dbReference type="OrthoDB" id="89236at2759"/>
<dbReference type="GO" id="GO:0061630">
    <property type="term" value="F:ubiquitin protein ligase activity"/>
    <property type="evidence" value="ECO:0007669"/>
    <property type="project" value="UniProtKB-EC"/>
</dbReference>
<comment type="caution">
    <text evidence="8">The sequence shown here is derived from an EMBL/GenBank/DDBJ whole genome shotgun (WGS) entry which is preliminary data.</text>
</comment>
<dbReference type="AlphaFoldDB" id="A0A9W6X805"/>
<dbReference type="GO" id="GO:0016567">
    <property type="term" value="P:protein ubiquitination"/>
    <property type="evidence" value="ECO:0007669"/>
    <property type="project" value="TreeGrafter"/>
</dbReference>
<dbReference type="Pfam" id="PF00632">
    <property type="entry name" value="HECT"/>
    <property type="match status" value="1"/>
</dbReference>
<evidence type="ECO:0000256" key="2">
    <source>
        <dbReference type="ARBA" id="ARBA00004906"/>
    </source>
</evidence>
<dbReference type="InterPro" id="IPR000569">
    <property type="entry name" value="HECT_dom"/>
</dbReference>
<dbReference type="SUPFAM" id="SSF56204">
    <property type="entry name" value="Hect, E3 ligase catalytic domain"/>
    <property type="match status" value="1"/>
</dbReference>
<feature type="domain" description="HECT" evidence="7">
    <location>
        <begin position="214"/>
        <end position="330"/>
    </location>
</feature>
<dbReference type="PANTHER" id="PTHR11254">
    <property type="entry name" value="HECT DOMAIN UBIQUITIN-PROTEIN LIGASE"/>
    <property type="match status" value="1"/>
</dbReference>
<gene>
    <name evidence="8" type="ORF">Pfra01_000821100</name>
</gene>
<dbReference type="Proteomes" id="UP001165121">
    <property type="component" value="Unassembled WGS sequence"/>
</dbReference>
<sequence>MTLPIRSSCRDAEGGYKLCTVCGFENFKRYQVCTICGGGLLVTASSSDLQDFTALVETSTKLSFLSSVFGQDNNEDTIATRRFVQLARKKAHVAYFARKGVRSGLESWMSKDASESVNVQLMPVSDPSIDASQLPVEIEIEPRLNILSMPLTETMTIASKDFPSKYTHFVMTASSLLVPAESGHMRLTLERPTMFEESMNPLATIPRNRLCSVMRINFVGESGVDAGEWFVMLNEMLVKPARGLFVCTNKSDQSYYMTPCSDQDILSQQLLHLFAAGRLFGRALLEGSMLCFHLAPPLLKLILGYPLGFADLEDLDPEVYANLRWLLENDGSDTLGLDLFKMETIIVTSSWCQVEA</sequence>
<protein>
    <recommendedName>
        <fullName evidence="3">HECT-type E3 ubiquitin transferase</fullName>
        <ecNumber evidence="3">2.3.2.26</ecNumber>
    </recommendedName>
</protein>
<keyword evidence="9" id="KW-1185">Reference proteome</keyword>
<evidence type="ECO:0000313" key="8">
    <source>
        <dbReference type="EMBL" id="GMF33299.1"/>
    </source>
</evidence>
<name>A0A9W6X805_9STRA</name>
<comment type="catalytic activity">
    <reaction evidence="1">
        <text>S-ubiquitinyl-[E2 ubiquitin-conjugating enzyme]-L-cysteine + [acceptor protein]-L-lysine = [E2 ubiquitin-conjugating enzyme]-L-cysteine + N(6)-ubiquitinyl-[acceptor protein]-L-lysine.</text>
        <dbReference type="EC" id="2.3.2.26"/>
    </reaction>
</comment>
<evidence type="ECO:0000256" key="5">
    <source>
        <dbReference type="ARBA" id="ARBA00022786"/>
    </source>
</evidence>
<dbReference type="EMBL" id="BSXT01000733">
    <property type="protein sequence ID" value="GMF33299.1"/>
    <property type="molecule type" value="Genomic_DNA"/>
</dbReference>
<accession>A0A9W6X805</accession>
<evidence type="ECO:0000313" key="9">
    <source>
        <dbReference type="Proteomes" id="UP001165121"/>
    </source>
</evidence>
<evidence type="ECO:0000256" key="1">
    <source>
        <dbReference type="ARBA" id="ARBA00000885"/>
    </source>
</evidence>
<dbReference type="Gene3D" id="3.90.1750.10">
    <property type="entry name" value="Hect, E3 ligase catalytic domains"/>
    <property type="match status" value="1"/>
</dbReference>
<evidence type="ECO:0000256" key="6">
    <source>
        <dbReference type="PROSITE-ProRule" id="PRU00104"/>
    </source>
</evidence>
<reference evidence="8" key="1">
    <citation type="submission" date="2023-04" db="EMBL/GenBank/DDBJ databases">
        <title>Phytophthora fragariaefolia NBRC 109709.</title>
        <authorList>
            <person name="Ichikawa N."/>
            <person name="Sato H."/>
            <person name="Tonouchi N."/>
        </authorList>
    </citation>
    <scope>NUCLEOTIDE SEQUENCE</scope>
    <source>
        <strain evidence="8">NBRC 109709</strain>
    </source>
</reference>
<proteinExistence type="predicted"/>
<dbReference type="PROSITE" id="PS50237">
    <property type="entry name" value="HECT"/>
    <property type="match status" value="1"/>
</dbReference>
<dbReference type="InterPro" id="IPR035983">
    <property type="entry name" value="Hect_E3_ubiquitin_ligase"/>
</dbReference>
<comment type="caution">
    <text evidence="6">Lacks conserved residue(s) required for the propagation of feature annotation.</text>
</comment>
<comment type="pathway">
    <text evidence="2">Protein modification; protein ubiquitination.</text>
</comment>
<dbReference type="EC" id="2.3.2.26" evidence="3"/>
<keyword evidence="4" id="KW-0808">Transferase</keyword>
<keyword evidence="5 6" id="KW-0833">Ubl conjugation pathway</keyword>
<evidence type="ECO:0000259" key="7">
    <source>
        <dbReference type="PROSITE" id="PS50237"/>
    </source>
</evidence>
<dbReference type="InterPro" id="IPR050409">
    <property type="entry name" value="E3_ubiq-protein_ligase"/>
</dbReference>
<dbReference type="GO" id="GO:0006511">
    <property type="term" value="P:ubiquitin-dependent protein catabolic process"/>
    <property type="evidence" value="ECO:0007669"/>
    <property type="project" value="TreeGrafter"/>
</dbReference>
<dbReference type="GO" id="GO:0005737">
    <property type="term" value="C:cytoplasm"/>
    <property type="evidence" value="ECO:0007669"/>
    <property type="project" value="TreeGrafter"/>
</dbReference>
<dbReference type="PANTHER" id="PTHR11254:SF440">
    <property type="entry name" value="E3 UBIQUITIN-PROTEIN LIGASE NEDD-4"/>
    <property type="match status" value="1"/>
</dbReference>